<organism evidence="3 4">
    <name type="scientific">Streptomyces spiramenti</name>
    <dbReference type="NCBI Taxonomy" id="2720606"/>
    <lineage>
        <taxon>Bacteria</taxon>
        <taxon>Bacillati</taxon>
        <taxon>Actinomycetota</taxon>
        <taxon>Actinomycetes</taxon>
        <taxon>Kitasatosporales</taxon>
        <taxon>Streptomycetaceae</taxon>
        <taxon>Streptomyces</taxon>
    </lineage>
</organism>
<reference evidence="3 4" key="1">
    <citation type="submission" date="2020-03" db="EMBL/GenBank/DDBJ databases">
        <title>Draft genome of Streptomyces sp. ventii, isolated from the Axial Seamount in the Pacific Ocean, and resequencing of the two type strains Streptomyces lonarensis strain NCL 716 and Streptomyces bohaiensis strain 11A07.</title>
        <authorList>
            <person name="Loughran R.M."/>
            <person name="Pfannmuller K.M."/>
            <person name="Wasson B.J."/>
            <person name="Deadmond M.C."/>
            <person name="Paddock B.E."/>
            <person name="Koyack M.J."/>
            <person name="Gallegos D.A."/>
            <person name="Mitchell E.A."/>
            <person name="Ushijima B."/>
            <person name="Saw J.H."/>
            <person name="Mcphail K.L."/>
            <person name="Videau P."/>
        </authorList>
    </citation>
    <scope>NUCLEOTIDE SEQUENCE [LARGE SCALE GENOMIC DNA]</scope>
    <source>
        <strain evidence="4">5675061</strain>
    </source>
</reference>
<keyword evidence="4" id="KW-1185">Reference proteome</keyword>
<evidence type="ECO:0000313" key="4">
    <source>
        <dbReference type="Proteomes" id="UP000746503"/>
    </source>
</evidence>
<evidence type="ECO:0000256" key="1">
    <source>
        <dbReference type="SAM" id="MobiDB-lite"/>
    </source>
</evidence>
<proteinExistence type="predicted"/>
<feature type="compositionally biased region" description="Basic and acidic residues" evidence="1">
    <location>
        <begin position="40"/>
        <end position="50"/>
    </location>
</feature>
<feature type="chain" id="PRO_5046600186" description="Lipoprotein" evidence="2">
    <location>
        <begin position="34"/>
        <end position="232"/>
    </location>
</feature>
<evidence type="ECO:0000256" key="2">
    <source>
        <dbReference type="SAM" id="SignalP"/>
    </source>
</evidence>
<feature type="region of interest" description="Disordered" evidence="1">
    <location>
        <begin position="31"/>
        <end position="78"/>
    </location>
</feature>
<dbReference type="RefSeq" id="WP_167932001.1">
    <property type="nucleotide sequence ID" value="NZ_JAAVJB010000016.1"/>
</dbReference>
<protein>
    <recommendedName>
        <fullName evidence="5">Lipoprotein</fullName>
    </recommendedName>
</protein>
<feature type="compositionally biased region" description="Acidic residues" evidence="1">
    <location>
        <begin position="51"/>
        <end position="72"/>
    </location>
</feature>
<accession>A0ABX1AHT1</accession>
<dbReference type="PROSITE" id="PS51257">
    <property type="entry name" value="PROKAR_LIPOPROTEIN"/>
    <property type="match status" value="1"/>
</dbReference>
<dbReference type="EMBL" id="JAAVJB010000016">
    <property type="protein sequence ID" value="NJP65476.1"/>
    <property type="molecule type" value="Genomic_DNA"/>
</dbReference>
<comment type="caution">
    <text evidence="3">The sequence shown here is derived from an EMBL/GenBank/DDBJ whole genome shotgun (WGS) entry which is preliminary data.</text>
</comment>
<feature type="signal peptide" evidence="2">
    <location>
        <begin position="1"/>
        <end position="33"/>
    </location>
</feature>
<keyword evidence="2" id="KW-0732">Signal</keyword>
<dbReference type="Proteomes" id="UP000746503">
    <property type="component" value="Unassembled WGS sequence"/>
</dbReference>
<evidence type="ECO:0008006" key="5">
    <source>
        <dbReference type="Google" id="ProtNLM"/>
    </source>
</evidence>
<evidence type="ECO:0000313" key="3">
    <source>
        <dbReference type="EMBL" id="NJP65476.1"/>
    </source>
</evidence>
<gene>
    <name evidence="3" type="ORF">HCJ92_04035</name>
</gene>
<sequence length="232" mass="25605">MNRRPRHAHRRTTTALAAVAAAGLLLSACGSDAADEEIAGVDRGETRDDDAANDEPDTDADDGDETDAPAEDAVDRPDIQVADSLEMVFEEPDTGDPEHDAILTDSQWQIKSVFEVLTTHDLENSSVGFYTTGESYMQDMEALEFLVSEGRTSEGEMRFYKHRVTESDGSVAFVEYCRDFSQVVGTYFETGETRSEANPDAEATYYKARLQVNDLGVWQTTDTEIEESSSKC</sequence>
<name>A0ABX1AHT1_9ACTN</name>